<dbReference type="Proteomes" id="UP000198641">
    <property type="component" value="Unassembled WGS sequence"/>
</dbReference>
<dbReference type="EMBL" id="FNCI01000020">
    <property type="protein sequence ID" value="SDG56488.1"/>
    <property type="molecule type" value="Genomic_DNA"/>
</dbReference>
<evidence type="ECO:0000313" key="1">
    <source>
        <dbReference type="EMBL" id="SDG56488.1"/>
    </source>
</evidence>
<dbReference type="AlphaFoldDB" id="A0A1G7VA86"/>
<protein>
    <submittedName>
        <fullName evidence="1">PhoP regulatory network protein YrbL</fullName>
    </submittedName>
</protein>
<dbReference type="STRING" id="284577.SAMN05216571_12026"/>
<gene>
    <name evidence="1" type="ORF">SAMN05216571_12026</name>
</gene>
<sequence>MTYLIPDVSDQAALELDNSLRIGRGNKRDCYVHPNDAGQCIKVARHPERYAECQEQSIVEWFYLNHLKERHVPLTHVVDCYGWVNTRQGPGLALERVQEDDGRSALTLREALHKGQVSRSQLVRMLAVLKHWATRYSVVISDLNTDNLMVRPGDDDNDAILVLVDGFGSRKPDWKFTLYQRCLPFSRIKTQRQWKRQEVTLFDTVDEICA</sequence>
<dbReference type="InterPro" id="IPR019647">
    <property type="entry name" value="PhoP_reg_network_YrbL"/>
</dbReference>
<accession>A0A1G7VA86</accession>
<evidence type="ECO:0000313" key="2">
    <source>
        <dbReference type="Proteomes" id="UP000198641"/>
    </source>
</evidence>
<dbReference type="Pfam" id="PF10707">
    <property type="entry name" value="YrbL-PhoP_reg"/>
    <property type="match status" value="1"/>
</dbReference>
<name>A0A1G7VA86_9GAMM</name>
<proteinExistence type="predicted"/>
<dbReference type="RefSeq" id="WP_092528795.1">
    <property type="nucleotide sequence ID" value="NZ_FNCI01000020.1"/>
</dbReference>
<organism evidence="1 2">
    <name type="scientific">Onishia taeanensis</name>
    <dbReference type="NCBI Taxonomy" id="284577"/>
    <lineage>
        <taxon>Bacteria</taxon>
        <taxon>Pseudomonadati</taxon>
        <taxon>Pseudomonadota</taxon>
        <taxon>Gammaproteobacteria</taxon>
        <taxon>Oceanospirillales</taxon>
        <taxon>Halomonadaceae</taxon>
        <taxon>Onishia</taxon>
    </lineage>
</organism>
<keyword evidence="2" id="KW-1185">Reference proteome</keyword>
<dbReference type="OrthoDB" id="595236at2"/>
<reference evidence="1 2" key="1">
    <citation type="submission" date="2016-10" db="EMBL/GenBank/DDBJ databases">
        <authorList>
            <person name="de Groot N.N."/>
        </authorList>
    </citation>
    <scope>NUCLEOTIDE SEQUENCE [LARGE SCALE GENOMIC DNA]</scope>
    <source>
        <strain evidence="1 2">BH539</strain>
    </source>
</reference>